<evidence type="ECO:0000313" key="1">
    <source>
        <dbReference type="EMBL" id="KAF0927932.1"/>
    </source>
</evidence>
<name>A0A6G1ETN7_9ORYZ</name>
<gene>
    <name evidence="1" type="ORF">E2562_036955</name>
</gene>
<dbReference type="EMBL" id="SPHZ02000003">
    <property type="protein sequence ID" value="KAF0927932.1"/>
    <property type="molecule type" value="Genomic_DNA"/>
</dbReference>
<proteinExistence type="predicted"/>
<sequence>MFVGFLSFTKASTLKEEDAESHPETRMCCSLTIEPSHTDKKLGALNIRSPDPELRPEAMLIPLPPAKHAERERFFWEKSADANLPGHLRGLSLHSRDRSSFCRGSTDYGD</sequence>
<comment type="caution">
    <text evidence="1">The sequence shown here is derived from an EMBL/GenBank/DDBJ whole genome shotgun (WGS) entry which is preliminary data.</text>
</comment>
<organism evidence="1 2">
    <name type="scientific">Oryza meyeriana var. granulata</name>
    <dbReference type="NCBI Taxonomy" id="110450"/>
    <lineage>
        <taxon>Eukaryota</taxon>
        <taxon>Viridiplantae</taxon>
        <taxon>Streptophyta</taxon>
        <taxon>Embryophyta</taxon>
        <taxon>Tracheophyta</taxon>
        <taxon>Spermatophyta</taxon>
        <taxon>Magnoliopsida</taxon>
        <taxon>Liliopsida</taxon>
        <taxon>Poales</taxon>
        <taxon>Poaceae</taxon>
        <taxon>BOP clade</taxon>
        <taxon>Oryzoideae</taxon>
        <taxon>Oryzeae</taxon>
        <taxon>Oryzinae</taxon>
        <taxon>Oryza</taxon>
        <taxon>Oryza meyeriana</taxon>
    </lineage>
</organism>
<protein>
    <submittedName>
        <fullName evidence="1">Uncharacterized protein</fullName>
    </submittedName>
</protein>
<keyword evidence="2" id="KW-1185">Reference proteome</keyword>
<dbReference type="OrthoDB" id="2018246at2759"/>
<evidence type="ECO:0000313" key="2">
    <source>
        <dbReference type="Proteomes" id="UP000479710"/>
    </source>
</evidence>
<dbReference type="AlphaFoldDB" id="A0A6G1ETN7"/>
<dbReference type="Proteomes" id="UP000479710">
    <property type="component" value="Unassembled WGS sequence"/>
</dbReference>
<reference evidence="1 2" key="1">
    <citation type="submission" date="2019-11" db="EMBL/GenBank/DDBJ databases">
        <title>Whole genome sequence of Oryza granulata.</title>
        <authorList>
            <person name="Li W."/>
        </authorList>
    </citation>
    <scope>NUCLEOTIDE SEQUENCE [LARGE SCALE GENOMIC DNA]</scope>
    <source>
        <strain evidence="2">cv. Menghai</strain>
        <tissue evidence="1">Leaf</tissue>
    </source>
</reference>
<accession>A0A6G1ETN7</accession>